<proteinExistence type="inferred from homology"/>
<keyword evidence="5 6" id="KW-0472">Membrane</keyword>
<dbReference type="SUPFAM" id="SSF161098">
    <property type="entry name" value="MetI-like"/>
    <property type="match status" value="1"/>
</dbReference>
<feature type="transmembrane region" description="Helical" evidence="6">
    <location>
        <begin position="36"/>
        <end position="55"/>
    </location>
</feature>
<evidence type="ECO:0000259" key="8">
    <source>
        <dbReference type="PROSITE" id="PS50928"/>
    </source>
</evidence>
<dbReference type="GO" id="GO:0055085">
    <property type="term" value="P:transmembrane transport"/>
    <property type="evidence" value="ECO:0007669"/>
    <property type="project" value="InterPro"/>
</dbReference>
<comment type="similarity">
    <text evidence="6">Belongs to the binding-protein-dependent transport system permease family.</text>
</comment>
<dbReference type="Proteomes" id="UP000186040">
    <property type="component" value="Unassembled WGS sequence"/>
</dbReference>
<evidence type="ECO:0000256" key="2">
    <source>
        <dbReference type="ARBA" id="ARBA00022448"/>
    </source>
</evidence>
<dbReference type="InterPro" id="IPR051204">
    <property type="entry name" value="ABC_transp_perm/SBD"/>
</dbReference>
<feature type="region of interest" description="Disordered" evidence="7">
    <location>
        <begin position="229"/>
        <end position="248"/>
    </location>
</feature>
<dbReference type="GO" id="GO:0005886">
    <property type="term" value="C:plasma membrane"/>
    <property type="evidence" value="ECO:0007669"/>
    <property type="project" value="UniProtKB-SubCell"/>
</dbReference>
<feature type="transmembrane region" description="Helical" evidence="6">
    <location>
        <begin position="162"/>
        <end position="182"/>
    </location>
</feature>
<dbReference type="InterPro" id="IPR000515">
    <property type="entry name" value="MetI-like"/>
</dbReference>
<reference evidence="9 10" key="1">
    <citation type="submission" date="2016-10" db="EMBL/GenBank/DDBJ databases">
        <title>The Draft Genome Sequence of Actinokineospora bangkokensis 44EHWT reveals the biosynthetic pathway of antifungal compounds Thailandins with unusual extender unit butylmalonyl-CoA.</title>
        <authorList>
            <person name="Greule A."/>
            <person name="Intra B."/>
            <person name="Flemming S."/>
            <person name="Rommel M.G."/>
            <person name="Panbangred W."/>
            <person name="Bechthold A."/>
        </authorList>
    </citation>
    <scope>NUCLEOTIDE SEQUENCE [LARGE SCALE GENOMIC DNA]</scope>
    <source>
        <strain evidence="9 10">44EHW</strain>
    </source>
</reference>
<evidence type="ECO:0000256" key="3">
    <source>
        <dbReference type="ARBA" id="ARBA00022692"/>
    </source>
</evidence>
<gene>
    <name evidence="9" type="ORF">BJP25_27395</name>
</gene>
<keyword evidence="3 6" id="KW-0812">Transmembrane</keyword>
<dbReference type="GO" id="GO:0031460">
    <property type="term" value="P:glycine betaine transport"/>
    <property type="evidence" value="ECO:0007669"/>
    <property type="project" value="TreeGrafter"/>
</dbReference>
<evidence type="ECO:0000256" key="1">
    <source>
        <dbReference type="ARBA" id="ARBA00004141"/>
    </source>
</evidence>
<feature type="transmembrane region" description="Helical" evidence="6">
    <location>
        <begin position="194"/>
        <end position="219"/>
    </location>
</feature>
<dbReference type="PANTHER" id="PTHR30177">
    <property type="entry name" value="GLYCINE BETAINE/L-PROLINE TRANSPORT SYSTEM PERMEASE PROTEIN PROW"/>
    <property type="match status" value="1"/>
</dbReference>
<feature type="domain" description="ABC transmembrane type-1" evidence="8">
    <location>
        <begin position="30"/>
        <end position="211"/>
    </location>
</feature>
<dbReference type="AlphaFoldDB" id="A0A1Q9LGC9"/>
<protein>
    <submittedName>
        <fullName evidence="9">ABC transporter permease</fullName>
    </submittedName>
</protein>
<evidence type="ECO:0000256" key="7">
    <source>
        <dbReference type="SAM" id="MobiDB-lite"/>
    </source>
</evidence>
<keyword evidence="2 6" id="KW-0813">Transport</keyword>
<evidence type="ECO:0000313" key="9">
    <source>
        <dbReference type="EMBL" id="OLR91101.1"/>
    </source>
</evidence>
<dbReference type="OrthoDB" id="5244012at2"/>
<dbReference type="RefSeq" id="WP_075977758.1">
    <property type="nucleotide sequence ID" value="NZ_MKQR01000026.1"/>
</dbReference>
<comment type="subcellular location">
    <subcellularLocation>
        <location evidence="6">Cell membrane</location>
        <topology evidence="6">Multi-pass membrane protein</topology>
    </subcellularLocation>
    <subcellularLocation>
        <location evidence="1">Membrane</location>
        <topology evidence="1">Multi-pass membrane protein</topology>
    </subcellularLocation>
</comment>
<dbReference type="PANTHER" id="PTHR30177:SF33">
    <property type="entry name" value="POSSIBLE OSMOPROTECTANT (GLYCINE BETAINE_CARNITINE_CHOLINE_L-PROLINE) TRANSPORT INTEGRAL MEMBRANE PROTEIN ABC TRANSPORTER PROZ"/>
    <property type="match status" value="1"/>
</dbReference>
<feature type="transmembrane region" description="Helical" evidence="6">
    <location>
        <begin position="80"/>
        <end position="110"/>
    </location>
</feature>
<dbReference type="InterPro" id="IPR035906">
    <property type="entry name" value="MetI-like_sf"/>
</dbReference>
<keyword evidence="4 6" id="KW-1133">Transmembrane helix</keyword>
<evidence type="ECO:0000256" key="4">
    <source>
        <dbReference type="ARBA" id="ARBA00022989"/>
    </source>
</evidence>
<dbReference type="CDD" id="cd06261">
    <property type="entry name" value="TM_PBP2"/>
    <property type="match status" value="1"/>
</dbReference>
<dbReference type="STRING" id="1193682.BJP25_27395"/>
<evidence type="ECO:0000256" key="6">
    <source>
        <dbReference type="RuleBase" id="RU363032"/>
    </source>
</evidence>
<organism evidence="9 10">
    <name type="scientific">Actinokineospora bangkokensis</name>
    <dbReference type="NCBI Taxonomy" id="1193682"/>
    <lineage>
        <taxon>Bacteria</taxon>
        <taxon>Bacillati</taxon>
        <taxon>Actinomycetota</taxon>
        <taxon>Actinomycetes</taxon>
        <taxon>Pseudonocardiales</taxon>
        <taxon>Pseudonocardiaceae</taxon>
        <taxon>Actinokineospora</taxon>
    </lineage>
</organism>
<dbReference type="PROSITE" id="PS50928">
    <property type="entry name" value="ABC_TM1"/>
    <property type="match status" value="1"/>
</dbReference>
<dbReference type="Gene3D" id="1.10.3720.10">
    <property type="entry name" value="MetI-like"/>
    <property type="match status" value="1"/>
</dbReference>
<dbReference type="EMBL" id="MKQR01000026">
    <property type="protein sequence ID" value="OLR91101.1"/>
    <property type="molecule type" value="Genomic_DNA"/>
</dbReference>
<dbReference type="Pfam" id="PF00528">
    <property type="entry name" value="BPD_transp_1"/>
    <property type="match status" value="1"/>
</dbReference>
<keyword evidence="10" id="KW-1185">Reference proteome</keyword>
<sequence length="248" mass="26002">MSIFEQVIAWLTDPAHWTNTLGTPGIPQRLLEHLQYTALAVLASAVVAIPLGMWIGHTGRGGTFVVGVVNSFRAVPELGLVILLVLSFGIVHAVSALTIALVVLGIPVLLAGTYAGIRNVDRSVVDAARGVGMTEWEILLKVELPNALPLIFGALRAATLQIIATVSIAAQVALGGLGRYVIDGFAFREFDQMAAGAVLIAALAIAVEALLTGVQWLVVSPGLRKTRARASRATTRTDRPAVASATES</sequence>
<comment type="caution">
    <text evidence="9">The sequence shown here is derived from an EMBL/GenBank/DDBJ whole genome shotgun (WGS) entry which is preliminary data.</text>
</comment>
<name>A0A1Q9LGC9_9PSEU</name>
<evidence type="ECO:0000256" key="5">
    <source>
        <dbReference type="ARBA" id="ARBA00023136"/>
    </source>
</evidence>
<evidence type="ECO:0000313" key="10">
    <source>
        <dbReference type="Proteomes" id="UP000186040"/>
    </source>
</evidence>
<accession>A0A1Q9LGC9</accession>